<evidence type="ECO:0000259" key="7">
    <source>
        <dbReference type="Pfam" id="PF02911"/>
    </source>
</evidence>
<comment type="caution">
    <text evidence="8">The sequence shown here is derived from an EMBL/GenBank/DDBJ whole genome shotgun (WGS) entry which is preliminary data.</text>
</comment>
<dbReference type="Pfam" id="PF00551">
    <property type="entry name" value="Formyl_trans_N"/>
    <property type="match status" value="1"/>
</dbReference>
<dbReference type="CDD" id="cd08646">
    <property type="entry name" value="FMT_core_Met-tRNA-FMT_N"/>
    <property type="match status" value="1"/>
</dbReference>
<name>A0A931E9M7_9FLAO</name>
<reference evidence="8" key="1">
    <citation type="submission" date="2020-11" db="EMBL/GenBank/DDBJ databases">
        <title>Genome seq and assembly of Planobacterium sp.</title>
        <authorList>
            <person name="Chhetri G."/>
        </authorList>
    </citation>
    <scope>NUCLEOTIDE SEQUENCE</scope>
    <source>
        <strain evidence="8">GCR5</strain>
    </source>
</reference>
<dbReference type="InterPro" id="IPR036477">
    <property type="entry name" value="Formyl_transf_N_sf"/>
</dbReference>
<evidence type="ECO:0000256" key="2">
    <source>
        <dbReference type="ARBA" id="ARBA00012261"/>
    </source>
</evidence>
<evidence type="ECO:0000259" key="6">
    <source>
        <dbReference type="Pfam" id="PF00551"/>
    </source>
</evidence>
<comment type="catalytic activity">
    <reaction evidence="5">
        <text>L-methionyl-tRNA(fMet) + (6R)-10-formyltetrahydrofolate = N-formyl-L-methionyl-tRNA(fMet) + (6S)-5,6,7,8-tetrahydrofolate + H(+)</text>
        <dbReference type="Rhea" id="RHEA:24380"/>
        <dbReference type="Rhea" id="RHEA-COMP:9952"/>
        <dbReference type="Rhea" id="RHEA-COMP:9953"/>
        <dbReference type="ChEBI" id="CHEBI:15378"/>
        <dbReference type="ChEBI" id="CHEBI:57453"/>
        <dbReference type="ChEBI" id="CHEBI:78530"/>
        <dbReference type="ChEBI" id="CHEBI:78844"/>
        <dbReference type="ChEBI" id="CHEBI:195366"/>
        <dbReference type="EC" id="2.1.2.9"/>
    </reaction>
</comment>
<dbReference type="GO" id="GO:0004479">
    <property type="term" value="F:methionyl-tRNA formyltransferase activity"/>
    <property type="evidence" value="ECO:0007669"/>
    <property type="project" value="UniProtKB-UniRule"/>
</dbReference>
<keyword evidence="4 5" id="KW-0648">Protein biosynthesis</keyword>
<evidence type="ECO:0000313" key="9">
    <source>
        <dbReference type="Proteomes" id="UP000694480"/>
    </source>
</evidence>
<dbReference type="PANTHER" id="PTHR11138">
    <property type="entry name" value="METHIONYL-TRNA FORMYLTRANSFERASE"/>
    <property type="match status" value="1"/>
</dbReference>
<dbReference type="InterPro" id="IPR011034">
    <property type="entry name" value="Formyl_transferase-like_C_sf"/>
</dbReference>
<dbReference type="EMBL" id="JADKYY010000003">
    <property type="protein sequence ID" value="MBF5026723.1"/>
    <property type="molecule type" value="Genomic_DNA"/>
</dbReference>
<feature type="domain" description="Formyl transferase C-terminal" evidence="7">
    <location>
        <begin position="206"/>
        <end position="306"/>
    </location>
</feature>
<dbReference type="Proteomes" id="UP000694480">
    <property type="component" value="Unassembled WGS sequence"/>
</dbReference>
<dbReference type="SUPFAM" id="SSF53328">
    <property type="entry name" value="Formyltransferase"/>
    <property type="match status" value="1"/>
</dbReference>
<proteinExistence type="inferred from homology"/>
<evidence type="ECO:0000256" key="4">
    <source>
        <dbReference type="ARBA" id="ARBA00022917"/>
    </source>
</evidence>
<accession>A0A931E9M7</accession>
<dbReference type="CDD" id="cd08704">
    <property type="entry name" value="Met_tRNA_FMT_C"/>
    <property type="match status" value="1"/>
</dbReference>
<dbReference type="Gene3D" id="3.40.50.12230">
    <property type="match status" value="1"/>
</dbReference>
<sequence>MKPLRVVFFGTPDFAVESLNAIVESSHQVVGVVTAPDKASGRGQKIHFTAVKNYALEKGLLLFQPEKLKDDAFLKQMQDLQADVFVVVAFRMMPQVLFSLPKKGTFNLHASLLPHYRGAAPINYALINGETTTGVTTFFINERIDEGSILLQQEQEIHPEDTAGTLHDKLMHLGAHLVVKTLDGISEGVLTPTAQQSVQQPRTAHKIFKADTKIDWNCTAIQLHNFIRGLSPYPAAFTEVMIGEEKRTLKVYAGYVASTSAQGDKKTIERTKDALLIPFPQGIYAVTDLQIEGKKRMKAGDFLNGLAPETILTRV</sequence>
<dbReference type="InterPro" id="IPR005793">
    <property type="entry name" value="Formyl_trans_C"/>
</dbReference>
<feature type="domain" description="Formyl transferase N-terminal" evidence="6">
    <location>
        <begin position="5"/>
        <end position="181"/>
    </location>
</feature>
<keyword evidence="3 5" id="KW-0808">Transferase</keyword>
<evidence type="ECO:0000256" key="5">
    <source>
        <dbReference type="HAMAP-Rule" id="MF_00182"/>
    </source>
</evidence>
<dbReference type="HAMAP" id="MF_00182">
    <property type="entry name" value="Formyl_trans"/>
    <property type="match status" value="1"/>
</dbReference>
<dbReference type="InterPro" id="IPR005794">
    <property type="entry name" value="Fmt"/>
</dbReference>
<dbReference type="EC" id="2.1.2.9" evidence="2 5"/>
<comment type="function">
    <text evidence="5">Attaches a formyl group to the free amino group of methionyl-tRNA(fMet). The formyl group appears to play a dual role in the initiator identity of N-formylmethionyl-tRNA by promoting its recognition by IF2 and preventing the misappropriation of this tRNA by the elongation apparatus.</text>
</comment>
<dbReference type="AlphaFoldDB" id="A0A931E9M7"/>
<dbReference type="RefSeq" id="WP_194738659.1">
    <property type="nucleotide sequence ID" value="NZ_JADKYY010000003.1"/>
</dbReference>
<dbReference type="GO" id="GO:0005829">
    <property type="term" value="C:cytosol"/>
    <property type="evidence" value="ECO:0007669"/>
    <property type="project" value="TreeGrafter"/>
</dbReference>
<dbReference type="InterPro" id="IPR044135">
    <property type="entry name" value="Met-tRNA-FMT_C"/>
</dbReference>
<feature type="binding site" evidence="5">
    <location>
        <begin position="111"/>
        <end position="114"/>
    </location>
    <ligand>
        <name>(6S)-5,6,7,8-tetrahydrofolate</name>
        <dbReference type="ChEBI" id="CHEBI:57453"/>
    </ligand>
</feature>
<keyword evidence="9" id="KW-1185">Reference proteome</keyword>
<dbReference type="PANTHER" id="PTHR11138:SF5">
    <property type="entry name" value="METHIONYL-TRNA FORMYLTRANSFERASE, MITOCHONDRIAL"/>
    <property type="match status" value="1"/>
</dbReference>
<evidence type="ECO:0000313" key="8">
    <source>
        <dbReference type="EMBL" id="MBF5026723.1"/>
    </source>
</evidence>
<evidence type="ECO:0000256" key="1">
    <source>
        <dbReference type="ARBA" id="ARBA00010699"/>
    </source>
</evidence>
<protein>
    <recommendedName>
        <fullName evidence="2 5">Methionyl-tRNA formyltransferase</fullName>
        <ecNumber evidence="2 5">2.1.2.9</ecNumber>
    </recommendedName>
</protein>
<gene>
    <name evidence="5" type="primary">fmt</name>
    <name evidence="8" type="ORF">IC612_02790</name>
</gene>
<evidence type="ECO:0000256" key="3">
    <source>
        <dbReference type="ARBA" id="ARBA00022679"/>
    </source>
</evidence>
<dbReference type="NCBIfam" id="TIGR00460">
    <property type="entry name" value="fmt"/>
    <property type="match status" value="1"/>
</dbReference>
<dbReference type="InterPro" id="IPR041711">
    <property type="entry name" value="Met-tRNA-FMT_N"/>
</dbReference>
<dbReference type="Pfam" id="PF02911">
    <property type="entry name" value="Formyl_trans_C"/>
    <property type="match status" value="1"/>
</dbReference>
<organism evidence="8 9">
    <name type="scientific">Planobacterium oryzisoli</name>
    <dbReference type="NCBI Taxonomy" id="2771435"/>
    <lineage>
        <taxon>Bacteria</taxon>
        <taxon>Pseudomonadati</taxon>
        <taxon>Bacteroidota</taxon>
        <taxon>Flavobacteriia</taxon>
        <taxon>Flavobacteriales</taxon>
        <taxon>Weeksellaceae</taxon>
        <taxon>Chryseobacterium group</taxon>
        <taxon>Chryseobacterium</taxon>
    </lineage>
</organism>
<dbReference type="SUPFAM" id="SSF50486">
    <property type="entry name" value="FMT C-terminal domain-like"/>
    <property type="match status" value="1"/>
</dbReference>
<dbReference type="InterPro" id="IPR002376">
    <property type="entry name" value="Formyl_transf_N"/>
</dbReference>
<comment type="similarity">
    <text evidence="1 5">Belongs to the Fmt family.</text>
</comment>